<keyword evidence="3" id="KW-1185">Reference proteome</keyword>
<sequence length="99" mass="10846">MIRCHKCGYFNLHNAATCIKCRTNLIDKEEPVPAEHTNQTDINRNTIIMPGSQETPWDQEGAAPAAAACPQTTYGRWFSDGAAHCARPQYLLSGGHFAG</sequence>
<dbReference type="AlphaFoldDB" id="M7N3V7"/>
<feature type="compositionally biased region" description="Polar residues" evidence="1">
    <location>
        <begin position="36"/>
        <end position="56"/>
    </location>
</feature>
<gene>
    <name evidence="2" type="ORF">ADICEAN_02912</name>
</gene>
<dbReference type="Proteomes" id="UP000011910">
    <property type="component" value="Unassembled WGS sequence"/>
</dbReference>
<dbReference type="STRING" id="1279009.ADICEAN_02912"/>
<dbReference type="EMBL" id="AODQ01000080">
    <property type="protein sequence ID" value="EMR01977.1"/>
    <property type="molecule type" value="Genomic_DNA"/>
</dbReference>
<evidence type="ECO:0000256" key="1">
    <source>
        <dbReference type="SAM" id="MobiDB-lite"/>
    </source>
</evidence>
<organism evidence="2 3">
    <name type="scientific">Cesiribacter andamanensis AMV16</name>
    <dbReference type="NCBI Taxonomy" id="1279009"/>
    <lineage>
        <taxon>Bacteria</taxon>
        <taxon>Pseudomonadati</taxon>
        <taxon>Bacteroidota</taxon>
        <taxon>Cytophagia</taxon>
        <taxon>Cytophagales</taxon>
        <taxon>Cesiribacteraceae</taxon>
        <taxon>Cesiribacter</taxon>
    </lineage>
</organism>
<feature type="region of interest" description="Disordered" evidence="1">
    <location>
        <begin position="32"/>
        <end position="62"/>
    </location>
</feature>
<dbReference type="RefSeq" id="WP_009196299.1">
    <property type="nucleotide sequence ID" value="NZ_AODQ01000080.1"/>
</dbReference>
<comment type="caution">
    <text evidence="2">The sequence shown here is derived from an EMBL/GenBank/DDBJ whole genome shotgun (WGS) entry which is preliminary data.</text>
</comment>
<name>M7N3V7_9BACT</name>
<evidence type="ECO:0000313" key="3">
    <source>
        <dbReference type="Proteomes" id="UP000011910"/>
    </source>
</evidence>
<reference evidence="2 3" key="1">
    <citation type="journal article" date="2013" name="Genome Announc.">
        <title>Draft Genome Sequence of Cesiribacter andamanensis Strain AMV16T, Isolated from a Soil Sample from a Mud Volcano in the Andaman Islands, India.</title>
        <authorList>
            <person name="Shivaji S."/>
            <person name="Ara S."/>
            <person name="Begum Z."/>
            <person name="Srinivas T.N."/>
            <person name="Singh A."/>
            <person name="Kumar Pinnaka A."/>
        </authorList>
    </citation>
    <scope>NUCLEOTIDE SEQUENCE [LARGE SCALE GENOMIC DNA]</scope>
    <source>
        <strain evidence="2 3">AMV16</strain>
    </source>
</reference>
<proteinExistence type="predicted"/>
<accession>M7N3V7</accession>
<evidence type="ECO:0000313" key="2">
    <source>
        <dbReference type="EMBL" id="EMR01977.1"/>
    </source>
</evidence>
<protein>
    <submittedName>
        <fullName evidence="2">Uncharacterized protein</fullName>
    </submittedName>
</protein>